<dbReference type="RefSeq" id="WP_104419797.1">
    <property type="nucleotide sequence ID" value="NZ_PTJC01000006.1"/>
</dbReference>
<evidence type="ECO:0000256" key="2">
    <source>
        <dbReference type="ARBA" id="ARBA00009152"/>
    </source>
</evidence>
<dbReference type="InterPro" id="IPR016195">
    <property type="entry name" value="Pol/histidinol_Pase-like"/>
</dbReference>
<reference evidence="10 11" key="1">
    <citation type="submission" date="2018-02" db="EMBL/GenBank/DDBJ databases">
        <title>Genomic Encyclopedia of Archaeal and Bacterial Type Strains, Phase II (KMG-II): from individual species to whole genera.</title>
        <authorList>
            <person name="Goeker M."/>
        </authorList>
    </citation>
    <scope>NUCLEOTIDE SEQUENCE [LARGE SCALE GENOMIC DNA]</scope>
    <source>
        <strain evidence="10 11">DSM 29526</strain>
    </source>
</reference>
<keyword evidence="4 8" id="KW-0028">Amino-acid biosynthesis</keyword>
<accession>A0A2S6I282</accession>
<organism evidence="10 11">
    <name type="scientific">Neolewinella xylanilytica</name>
    <dbReference type="NCBI Taxonomy" id="1514080"/>
    <lineage>
        <taxon>Bacteria</taxon>
        <taxon>Pseudomonadati</taxon>
        <taxon>Bacteroidota</taxon>
        <taxon>Saprospiria</taxon>
        <taxon>Saprospirales</taxon>
        <taxon>Lewinellaceae</taxon>
        <taxon>Neolewinella</taxon>
    </lineage>
</organism>
<dbReference type="CDD" id="cd12110">
    <property type="entry name" value="PHP_HisPPase_Hisj_like"/>
    <property type="match status" value="1"/>
</dbReference>
<evidence type="ECO:0000256" key="3">
    <source>
        <dbReference type="ARBA" id="ARBA00013085"/>
    </source>
</evidence>
<evidence type="ECO:0000256" key="5">
    <source>
        <dbReference type="ARBA" id="ARBA00022801"/>
    </source>
</evidence>
<evidence type="ECO:0000313" key="11">
    <source>
        <dbReference type="Proteomes" id="UP000237662"/>
    </source>
</evidence>
<dbReference type="PANTHER" id="PTHR21039:SF0">
    <property type="entry name" value="HISTIDINOL-PHOSPHATASE"/>
    <property type="match status" value="1"/>
</dbReference>
<dbReference type="OrthoDB" id="9775255at2"/>
<evidence type="ECO:0000256" key="4">
    <source>
        <dbReference type="ARBA" id="ARBA00022605"/>
    </source>
</evidence>
<comment type="caution">
    <text evidence="10">The sequence shown here is derived from an EMBL/GenBank/DDBJ whole genome shotgun (WGS) entry which is preliminary data.</text>
</comment>
<sequence>MLTNHHAHTYYSDGVGAPEEYVERALREGFTSYGFSDHAPIPFAGISSMSVTDLSDYIAEIDRLRLRFGDRIKLYKSLEVDYIPEVINVDSTHIRAAGLDYTVGAVHYIDYLPDGMPWSFQRANPVFEEGINTIFGGNPRAMVERYFSLVREMVATHPPSIVAHLDRVKKRNQEGRYWDENEPWYRRAVEETLEAIAGAGCIMEVNTRGIYLDEITDTYPTDWVVRRAHQRGIRLQVNSDAHRSEHIAGAFQEVYEGLRAMDVEIVWTFTGQEFTPLEVADLQPLLEGSPDQIA</sequence>
<protein>
    <recommendedName>
        <fullName evidence="3 8">Histidinol-phosphatase</fullName>
        <shortName evidence="8">HolPase</shortName>
        <ecNumber evidence="3 8">3.1.3.15</ecNumber>
    </recommendedName>
</protein>
<dbReference type="GO" id="GO:0000105">
    <property type="term" value="P:L-histidine biosynthetic process"/>
    <property type="evidence" value="ECO:0007669"/>
    <property type="project" value="UniProtKB-UniRule"/>
</dbReference>
<evidence type="ECO:0000256" key="8">
    <source>
        <dbReference type="RuleBase" id="RU366003"/>
    </source>
</evidence>
<feature type="domain" description="Polymerase/histidinol phosphatase N-terminal" evidence="9">
    <location>
        <begin position="3"/>
        <end position="84"/>
    </location>
</feature>
<comment type="catalytic activity">
    <reaction evidence="7 8">
        <text>L-histidinol phosphate + H2O = L-histidinol + phosphate</text>
        <dbReference type="Rhea" id="RHEA:14465"/>
        <dbReference type="ChEBI" id="CHEBI:15377"/>
        <dbReference type="ChEBI" id="CHEBI:43474"/>
        <dbReference type="ChEBI" id="CHEBI:57699"/>
        <dbReference type="ChEBI" id="CHEBI:57980"/>
        <dbReference type="EC" id="3.1.3.15"/>
    </reaction>
</comment>
<evidence type="ECO:0000313" key="10">
    <source>
        <dbReference type="EMBL" id="PPK85292.1"/>
    </source>
</evidence>
<dbReference type="Pfam" id="PF02811">
    <property type="entry name" value="PHP"/>
    <property type="match status" value="1"/>
</dbReference>
<dbReference type="Proteomes" id="UP000237662">
    <property type="component" value="Unassembled WGS sequence"/>
</dbReference>
<dbReference type="AlphaFoldDB" id="A0A2S6I282"/>
<proteinExistence type="inferred from homology"/>
<name>A0A2S6I282_9BACT</name>
<dbReference type="InterPro" id="IPR003141">
    <property type="entry name" value="Pol/His_phosphatase_N"/>
</dbReference>
<dbReference type="PANTHER" id="PTHR21039">
    <property type="entry name" value="HISTIDINOL PHOSPHATASE-RELATED"/>
    <property type="match status" value="1"/>
</dbReference>
<dbReference type="SUPFAM" id="SSF89550">
    <property type="entry name" value="PHP domain-like"/>
    <property type="match status" value="1"/>
</dbReference>
<evidence type="ECO:0000256" key="1">
    <source>
        <dbReference type="ARBA" id="ARBA00004970"/>
    </source>
</evidence>
<dbReference type="NCBIfam" id="TIGR01856">
    <property type="entry name" value="hisJ_fam"/>
    <property type="match status" value="1"/>
</dbReference>
<dbReference type="Gene3D" id="3.20.20.140">
    <property type="entry name" value="Metal-dependent hydrolases"/>
    <property type="match status" value="1"/>
</dbReference>
<dbReference type="EC" id="3.1.3.15" evidence="3 8"/>
<dbReference type="EMBL" id="PTJC01000006">
    <property type="protein sequence ID" value="PPK85292.1"/>
    <property type="molecule type" value="Genomic_DNA"/>
</dbReference>
<dbReference type="GO" id="GO:0005737">
    <property type="term" value="C:cytoplasm"/>
    <property type="evidence" value="ECO:0007669"/>
    <property type="project" value="TreeGrafter"/>
</dbReference>
<dbReference type="GO" id="GO:0004401">
    <property type="term" value="F:histidinol-phosphatase activity"/>
    <property type="evidence" value="ECO:0007669"/>
    <property type="project" value="UniProtKB-UniRule"/>
</dbReference>
<dbReference type="InterPro" id="IPR010140">
    <property type="entry name" value="Histidinol_P_phosphatase_HisJ"/>
</dbReference>
<keyword evidence="6 8" id="KW-0368">Histidine biosynthesis</keyword>
<evidence type="ECO:0000259" key="9">
    <source>
        <dbReference type="SMART" id="SM00481"/>
    </source>
</evidence>
<gene>
    <name evidence="10" type="ORF">CLV84_2184</name>
</gene>
<dbReference type="InterPro" id="IPR004013">
    <property type="entry name" value="PHP_dom"/>
</dbReference>
<dbReference type="UniPathway" id="UPA00031">
    <property type="reaction ID" value="UER00013"/>
</dbReference>
<evidence type="ECO:0000256" key="6">
    <source>
        <dbReference type="ARBA" id="ARBA00023102"/>
    </source>
</evidence>
<keyword evidence="5 8" id="KW-0378">Hydrolase</keyword>
<comment type="similarity">
    <text evidence="2 8">Belongs to the PHP hydrolase family. HisK subfamily.</text>
</comment>
<keyword evidence="11" id="KW-1185">Reference proteome</keyword>
<comment type="pathway">
    <text evidence="1 8">Amino-acid biosynthesis; L-histidine biosynthesis; L-histidine from 5-phospho-alpha-D-ribose 1-diphosphate: step 8/9.</text>
</comment>
<dbReference type="SMART" id="SM00481">
    <property type="entry name" value="POLIIIAc"/>
    <property type="match status" value="1"/>
</dbReference>
<evidence type="ECO:0000256" key="7">
    <source>
        <dbReference type="ARBA" id="ARBA00049158"/>
    </source>
</evidence>